<dbReference type="Proteomes" id="UP000724874">
    <property type="component" value="Unassembled WGS sequence"/>
</dbReference>
<organism evidence="1 2">
    <name type="scientific">Gymnopilus junonius</name>
    <name type="common">Spectacular rustgill mushroom</name>
    <name type="synonym">Gymnopilus spectabilis subsp. junonius</name>
    <dbReference type="NCBI Taxonomy" id="109634"/>
    <lineage>
        <taxon>Eukaryota</taxon>
        <taxon>Fungi</taxon>
        <taxon>Dikarya</taxon>
        <taxon>Basidiomycota</taxon>
        <taxon>Agaricomycotina</taxon>
        <taxon>Agaricomycetes</taxon>
        <taxon>Agaricomycetidae</taxon>
        <taxon>Agaricales</taxon>
        <taxon>Agaricineae</taxon>
        <taxon>Hymenogastraceae</taxon>
        <taxon>Gymnopilus</taxon>
    </lineage>
</organism>
<keyword evidence="2" id="KW-1185">Reference proteome</keyword>
<evidence type="ECO:0000313" key="2">
    <source>
        <dbReference type="Proteomes" id="UP000724874"/>
    </source>
</evidence>
<proteinExistence type="predicted"/>
<comment type="caution">
    <text evidence="1">The sequence shown here is derived from an EMBL/GenBank/DDBJ whole genome shotgun (WGS) entry which is preliminary data.</text>
</comment>
<protein>
    <submittedName>
        <fullName evidence="1">Uncharacterized protein</fullName>
    </submittedName>
</protein>
<name>A0A9P5TS47_GYMJU</name>
<accession>A0A9P5TS47</accession>
<dbReference type="EMBL" id="JADNYJ010000006">
    <property type="protein sequence ID" value="KAF8910589.1"/>
    <property type="molecule type" value="Genomic_DNA"/>
</dbReference>
<dbReference type="OrthoDB" id="2957013at2759"/>
<gene>
    <name evidence="1" type="ORF">CPB84DRAFT_1764082</name>
</gene>
<sequence>MSAASTKIGIAIYAQQGPYGRPRNPHWSLVLHPTSFSAKDVRVYHLRNRGNTWFLGHEVRDLPRMGDLIGVLHVADIPGSAFNDAKENPQKAFGIDQLDLFIWSCESYVIRALAYLGEAGAFKLPCNPDGMYEYTKKRIAALKALPSSADEITIISYTE</sequence>
<dbReference type="AlphaFoldDB" id="A0A9P5TS47"/>
<reference evidence="1" key="1">
    <citation type="submission" date="2020-11" db="EMBL/GenBank/DDBJ databases">
        <authorList>
            <consortium name="DOE Joint Genome Institute"/>
            <person name="Ahrendt S."/>
            <person name="Riley R."/>
            <person name="Andreopoulos W."/>
            <person name="LaButti K."/>
            <person name="Pangilinan J."/>
            <person name="Ruiz-duenas F.J."/>
            <person name="Barrasa J.M."/>
            <person name="Sanchez-Garcia M."/>
            <person name="Camarero S."/>
            <person name="Miyauchi S."/>
            <person name="Serrano A."/>
            <person name="Linde D."/>
            <person name="Babiker R."/>
            <person name="Drula E."/>
            <person name="Ayuso-Fernandez I."/>
            <person name="Pacheco R."/>
            <person name="Padilla G."/>
            <person name="Ferreira P."/>
            <person name="Barriuso J."/>
            <person name="Kellner H."/>
            <person name="Castanera R."/>
            <person name="Alfaro M."/>
            <person name="Ramirez L."/>
            <person name="Pisabarro A.G."/>
            <person name="Kuo A."/>
            <person name="Tritt A."/>
            <person name="Lipzen A."/>
            <person name="He G."/>
            <person name="Yan M."/>
            <person name="Ng V."/>
            <person name="Cullen D."/>
            <person name="Martin F."/>
            <person name="Rosso M.-N."/>
            <person name="Henrissat B."/>
            <person name="Hibbett D."/>
            <person name="Martinez A.T."/>
            <person name="Grigoriev I.V."/>
        </authorList>
    </citation>
    <scope>NUCLEOTIDE SEQUENCE</scope>
    <source>
        <strain evidence="1">AH 44721</strain>
    </source>
</reference>
<evidence type="ECO:0000313" key="1">
    <source>
        <dbReference type="EMBL" id="KAF8910589.1"/>
    </source>
</evidence>